<sequence length="24" mass="3170">MHCLKMVKLYRWNPLYRKYQRQTL</sequence>
<gene>
    <name evidence="1" type="ORF">Golax_025102</name>
</gene>
<dbReference type="AlphaFoldDB" id="A0A7J8ZE41"/>
<evidence type="ECO:0000313" key="2">
    <source>
        <dbReference type="Proteomes" id="UP000593574"/>
    </source>
</evidence>
<proteinExistence type="predicted"/>
<name>A0A7J8ZE41_9ROSI</name>
<comment type="caution">
    <text evidence="1">The sequence shown here is derived from an EMBL/GenBank/DDBJ whole genome shotgun (WGS) entry which is preliminary data.</text>
</comment>
<protein>
    <submittedName>
        <fullName evidence="1">Uncharacterized protein</fullName>
    </submittedName>
</protein>
<evidence type="ECO:0000313" key="1">
    <source>
        <dbReference type="EMBL" id="MBA0710107.1"/>
    </source>
</evidence>
<accession>A0A7J8ZE41</accession>
<organism evidence="1 2">
    <name type="scientific">Gossypium laxum</name>
    <dbReference type="NCBI Taxonomy" id="34288"/>
    <lineage>
        <taxon>Eukaryota</taxon>
        <taxon>Viridiplantae</taxon>
        <taxon>Streptophyta</taxon>
        <taxon>Embryophyta</taxon>
        <taxon>Tracheophyta</taxon>
        <taxon>Spermatophyta</taxon>
        <taxon>Magnoliopsida</taxon>
        <taxon>eudicotyledons</taxon>
        <taxon>Gunneridae</taxon>
        <taxon>Pentapetalae</taxon>
        <taxon>rosids</taxon>
        <taxon>malvids</taxon>
        <taxon>Malvales</taxon>
        <taxon>Malvaceae</taxon>
        <taxon>Malvoideae</taxon>
        <taxon>Gossypium</taxon>
    </lineage>
</organism>
<dbReference type="Proteomes" id="UP000593574">
    <property type="component" value="Unassembled WGS sequence"/>
</dbReference>
<dbReference type="EMBL" id="JABEZV010000004">
    <property type="protein sequence ID" value="MBA0710107.1"/>
    <property type="molecule type" value="Genomic_DNA"/>
</dbReference>
<reference evidence="1 2" key="1">
    <citation type="journal article" date="2019" name="Genome Biol. Evol.">
        <title>Insights into the evolution of the New World diploid cottons (Gossypium, subgenus Houzingenia) based on genome sequencing.</title>
        <authorList>
            <person name="Grover C.E."/>
            <person name="Arick M.A. 2nd"/>
            <person name="Thrash A."/>
            <person name="Conover J.L."/>
            <person name="Sanders W.S."/>
            <person name="Peterson D.G."/>
            <person name="Frelichowski J.E."/>
            <person name="Scheffler J.A."/>
            <person name="Scheffler B.E."/>
            <person name="Wendel J.F."/>
        </authorList>
    </citation>
    <scope>NUCLEOTIDE SEQUENCE [LARGE SCALE GENOMIC DNA]</scope>
    <source>
        <strain evidence="1">4</strain>
        <tissue evidence="1">Leaf</tissue>
    </source>
</reference>
<keyword evidence="2" id="KW-1185">Reference proteome</keyword>